<evidence type="ECO:0000313" key="11">
    <source>
        <dbReference type="Proteomes" id="UP000008206"/>
    </source>
</evidence>
<dbReference type="InterPro" id="IPR002036">
    <property type="entry name" value="YbeY"/>
</dbReference>
<evidence type="ECO:0000256" key="3">
    <source>
        <dbReference type="ARBA" id="ARBA00022552"/>
    </source>
</evidence>
<dbReference type="Gene3D" id="3.40.390.30">
    <property type="entry name" value="Metalloproteases ('zincins'), catalytic domain"/>
    <property type="match status" value="1"/>
</dbReference>
<evidence type="ECO:0000256" key="7">
    <source>
        <dbReference type="ARBA" id="ARBA00022801"/>
    </source>
</evidence>
<evidence type="ECO:0000256" key="8">
    <source>
        <dbReference type="ARBA" id="ARBA00022833"/>
    </source>
</evidence>
<dbReference type="GO" id="GO:0005737">
    <property type="term" value="C:cytoplasm"/>
    <property type="evidence" value="ECO:0007669"/>
    <property type="project" value="UniProtKB-SubCell"/>
</dbReference>
<evidence type="ECO:0000256" key="2">
    <source>
        <dbReference type="ARBA" id="ARBA00022517"/>
    </source>
</evidence>
<dbReference type="InterPro" id="IPR023091">
    <property type="entry name" value="MetalPrtase_cat_dom_sf_prd"/>
</dbReference>
<feature type="binding site" evidence="9">
    <location>
        <position position="149"/>
    </location>
    <ligand>
        <name>Zn(2+)</name>
        <dbReference type="ChEBI" id="CHEBI:29105"/>
        <note>catalytic</note>
    </ligand>
</feature>
<dbReference type="GO" id="GO:0008270">
    <property type="term" value="F:zinc ion binding"/>
    <property type="evidence" value="ECO:0007669"/>
    <property type="project" value="UniProtKB-UniRule"/>
</dbReference>
<dbReference type="PANTHER" id="PTHR46986">
    <property type="entry name" value="ENDORIBONUCLEASE YBEY, CHLOROPLASTIC"/>
    <property type="match status" value="1"/>
</dbReference>
<feature type="binding site" evidence="9">
    <location>
        <position position="145"/>
    </location>
    <ligand>
        <name>Zn(2+)</name>
        <dbReference type="ChEBI" id="CHEBI:29105"/>
        <note>catalytic</note>
    </ligand>
</feature>
<dbReference type="HAMAP" id="MF_00009">
    <property type="entry name" value="Endoribonucl_YbeY"/>
    <property type="match status" value="1"/>
</dbReference>
<evidence type="ECO:0000256" key="6">
    <source>
        <dbReference type="ARBA" id="ARBA00022759"/>
    </source>
</evidence>
<keyword evidence="3 9" id="KW-0698">rRNA processing</keyword>
<gene>
    <name evidence="9" type="primary">ybeY</name>
    <name evidence="10" type="ordered locus">Cyan7822_5562</name>
</gene>
<evidence type="ECO:0000256" key="4">
    <source>
        <dbReference type="ARBA" id="ARBA00022722"/>
    </source>
</evidence>
<protein>
    <recommendedName>
        <fullName evidence="9">Endoribonuclease YbeY</fullName>
        <ecNumber evidence="9">3.1.-.-</ecNumber>
    </recommendedName>
</protein>
<keyword evidence="7 9" id="KW-0378">Hydrolase</keyword>
<evidence type="ECO:0000313" key="10">
    <source>
        <dbReference type="EMBL" id="ADN17434.1"/>
    </source>
</evidence>
<comment type="similarity">
    <text evidence="1 9">Belongs to the endoribonuclease YbeY family.</text>
</comment>
<keyword evidence="5 9" id="KW-0479">Metal-binding</keyword>
<comment type="subcellular location">
    <subcellularLocation>
        <location evidence="9">Cytoplasm</location>
    </subcellularLocation>
</comment>
<reference evidence="11" key="1">
    <citation type="journal article" date="2011" name="MBio">
        <title>Novel metabolic attributes of the genus Cyanothece, comprising a group of unicellular nitrogen-fixing Cyanobacteria.</title>
        <authorList>
            <person name="Bandyopadhyay A."/>
            <person name="Elvitigala T."/>
            <person name="Welsh E."/>
            <person name="Stockel J."/>
            <person name="Liberton M."/>
            <person name="Min H."/>
            <person name="Sherman L.A."/>
            <person name="Pakrasi H.B."/>
        </authorList>
    </citation>
    <scope>NUCLEOTIDE SEQUENCE [LARGE SCALE GENOMIC DNA]</scope>
    <source>
        <strain evidence="11">PCC 7822</strain>
    </source>
</reference>
<dbReference type="GO" id="GO:0004222">
    <property type="term" value="F:metalloendopeptidase activity"/>
    <property type="evidence" value="ECO:0007669"/>
    <property type="project" value="InterPro"/>
</dbReference>
<comment type="cofactor">
    <cofactor evidence="9">
        <name>Zn(2+)</name>
        <dbReference type="ChEBI" id="CHEBI:29105"/>
    </cofactor>
    <text evidence="9">Binds 1 zinc ion.</text>
</comment>
<dbReference type="GO" id="GO:0006364">
    <property type="term" value="P:rRNA processing"/>
    <property type="evidence" value="ECO:0007669"/>
    <property type="project" value="UniProtKB-UniRule"/>
</dbReference>
<proteinExistence type="inferred from homology"/>
<dbReference type="InterPro" id="IPR020549">
    <property type="entry name" value="YbeY_CS"/>
</dbReference>
<dbReference type="EC" id="3.1.-.-" evidence="9"/>
<dbReference type="PROSITE" id="PS01306">
    <property type="entry name" value="UPF0054"/>
    <property type="match status" value="1"/>
</dbReference>
<comment type="function">
    <text evidence="9">Single strand-specific metallo-endoribonuclease involved in late-stage 70S ribosome quality control and in maturation of the 3' terminus of the 16S rRNA.</text>
</comment>
<feature type="binding site" evidence="9">
    <location>
        <position position="155"/>
    </location>
    <ligand>
        <name>Zn(2+)</name>
        <dbReference type="ChEBI" id="CHEBI:29105"/>
        <note>catalytic</note>
    </ligand>
</feature>
<organism evidence="10 11">
    <name type="scientific">Gloeothece verrucosa (strain PCC 7822)</name>
    <name type="common">Cyanothece sp. (strain PCC 7822)</name>
    <dbReference type="NCBI Taxonomy" id="497965"/>
    <lineage>
        <taxon>Bacteria</taxon>
        <taxon>Bacillati</taxon>
        <taxon>Cyanobacteriota</taxon>
        <taxon>Cyanophyceae</taxon>
        <taxon>Oscillatoriophycideae</taxon>
        <taxon>Chroococcales</taxon>
        <taxon>Aphanothecaceae</taxon>
        <taxon>Gloeothece</taxon>
        <taxon>Gloeothece verrucosa</taxon>
    </lineage>
</organism>
<sequence>MTSLTKSTLSLALNLQDVFFNNTSTEDFLATKTPPITSQTWESWFQIWLEMLVAALPSSDSYELSLRLTDDQEIQYYNAQYRHKNQPTDVLAFAALEVEVPYQIDEFSDEPLYLGDIIISVETASRQATEQGHSLTRELANLAAHGFLHLLGWDHPDDESLMAMLSQQEILLNHLPLLHQD</sequence>
<dbReference type="AlphaFoldDB" id="E0UAC9"/>
<keyword evidence="11" id="KW-1185">Reference proteome</keyword>
<dbReference type="Proteomes" id="UP000008206">
    <property type="component" value="Chromosome"/>
</dbReference>
<dbReference type="eggNOG" id="COG0319">
    <property type="taxonomic scope" value="Bacteria"/>
</dbReference>
<dbReference type="HOGENOM" id="CLU_106710_3_0_3"/>
<dbReference type="PANTHER" id="PTHR46986:SF1">
    <property type="entry name" value="ENDORIBONUCLEASE YBEY, CHLOROPLASTIC"/>
    <property type="match status" value="1"/>
</dbReference>
<dbReference type="Pfam" id="PF02130">
    <property type="entry name" value="YbeY"/>
    <property type="match status" value="1"/>
</dbReference>
<accession>E0UAC9</accession>
<keyword evidence="8 9" id="KW-0862">Zinc</keyword>
<dbReference type="OrthoDB" id="9807740at2"/>
<keyword evidence="6 9" id="KW-0255">Endonuclease</keyword>
<dbReference type="STRING" id="497965.Cyan7822_5562"/>
<name>E0UAC9_GLOV7</name>
<dbReference type="GO" id="GO:0004521">
    <property type="term" value="F:RNA endonuclease activity"/>
    <property type="evidence" value="ECO:0007669"/>
    <property type="project" value="UniProtKB-UniRule"/>
</dbReference>
<dbReference type="KEGG" id="cyj:Cyan7822_5562"/>
<dbReference type="NCBIfam" id="TIGR00043">
    <property type="entry name" value="rRNA maturation RNase YbeY"/>
    <property type="match status" value="1"/>
</dbReference>
<keyword evidence="9" id="KW-0963">Cytoplasm</keyword>
<evidence type="ECO:0000256" key="9">
    <source>
        <dbReference type="HAMAP-Rule" id="MF_00009"/>
    </source>
</evidence>
<evidence type="ECO:0000256" key="5">
    <source>
        <dbReference type="ARBA" id="ARBA00022723"/>
    </source>
</evidence>
<dbReference type="SUPFAM" id="SSF55486">
    <property type="entry name" value="Metalloproteases ('zincins'), catalytic domain"/>
    <property type="match status" value="1"/>
</dbReference>
<keyword evidence="4 9" id="KW-0540">Nuclease</keyword>
<keyword evidence="2 9" id="KW-0690">Ribosome biogenesis</keyword>
<dbReference type="RefSeq" id="WP_013325471.1">
    <property type="nucleotide sequence ID" value="NC_014501.1"/>
</dbReference>
<dbReference type="EMBL" id="CP002198">
    <property type="protein sequence ID" value="ADN17434.1"/>
    <property type="molecule type" value="Genomic_DNA"/>
</dbReference>
<evidence type="ECO:0000256" key="1">
    <source>
        <dbReference type="ARBA" id="ARBA00010875"/>
    </source>
</evidence>